<dbReference type="Pfam" id="PF04773">
    <property type="entry name" value="FecR"/>
    <property type="match status" value="1"/>
</dbReference>
<dbReference type="EMBL" id="NJGU01000014">
    <property type="protein sequence ID" value="OWY26910.1"/>
    <property type="molecule type" value="Genomic_DNA"/>
</dbReference>
<dbReference type="GO" id="GO:0016989">
    <property type="term" value="F:sigma factor antagonist activity"/>
    <property type="evidence" value="ECO:0007669"/>
    <property type="project" value="TreeGrafter"/>
</dbReference>
<protein>
    <submittedName>
        <fullName evidence="3">Histidine kinase</fullName>
    </submittedName>
</protein>
<dbReference type="AlphaFoldDB" id="A0A246WKZ0"/>
<dbReference type="InterPro" id="IPR006860">
    <property type="entry name" value="FecR"/>
</dbReference>
<name>A0A246WKZ0_9BURK</name>
<dbReference type="PIRSF" id="PIRSF018266">
    <property type="entry name" value="FecR"/>
    <property type="match status" value="1"/>
</dbReference>
<feature type="domain" description="FecR N-terminal" evidence="2">
    <location>
        <begin position="22"/>
        <end position="63"/>
    </location>
</feature>
<keyword evidence="3" id="KW-0808">Transferase</keyword>
<dbReference type="Gene3D" id="2.60.120.1440">
    <property type="match status" value="1"/>
</dbReference>
<dbReference type="PANTHER" id="PTHR30273">
    <property type="entry name" value="PERIPLASMIC SIGNAL SENSOR AND SIGMA FACTOR ACTIVATOR FECR-RELATED"/>
    <property type="match status" value="1"/>
</dbReference>
<reference evidence="3 4" key="1">
    <citation type="submission" date="2017-06" db="EMBL/GenBank/DDBJ databases">
        <title>Herbaspirillum phytohormonus sp. nov., isolated from the root nodule of Robinia pseudoacacia in lead-zinc mine.</title>
        <authorList>
            <person name="Fan M."/>
            <person name="Lin Y."/>
        </authorList>
    </citation>
    <scope>NUCLEOTIDE SEQUENCE [LARGE SCALE GENOMIC DNA]</scope>
    <source>
        <strain evidence="3 4">HZ10</strain>
    </source>
</reference>
<evidence type="ECO:0000313" key="4">
    <source>
        <dbReference type="Proteomes" id="UP000197596"/>
    </source>
</evidence>
<dbReference type="GO" id="GO:0016301">
    <property type="term" value="F:kinase activity"/>
    <property type="evidence" value="ECO:0007669"/>
    <property type="project" value="UniProtKB-KW"/>
</dbReference>
<dbReference type="Pfam" id="PF16220">
    <property type="entry name" value="DUF4880"/>
    <property type="match status" value="1"/>
</dbReference>
<feature type="domain" description="FecR protein" evidence="1">
    <location>
        <begin position="124"/>
        <end position="216"/>
    </location>
</feature>
<comment type="caution">
    <text evidence="3">The sequence shown here is derived from an EMBL/GenBank/DDBJ whole genome shotgun (WGS) entry which is preliminary data.</text>
</comment>
<proteinExistence type="predicted"/>
<organism evidence="3 4">
    <name type="scientific">Herbaspirillum robiniae</name>
    <dbReference type="NCBI Taxonomy" id="2014887"/>
    <lineage>
        <taxon>Bacteria</taxon>
        <taxon>Pseudomonadati</taxon>
        <taxon>Pseudomonadota</taxon>
        <taxon>Betaproteobacteria</taxon>
        <taxon>Burkholderiales</taxon>
        <taxon>Oxalobacteraceae</taxon>
        <taxon>Herbaspirillum</taxon>
    </lineage>
</organism>
<dbReference type="RefSeq" id="WP_088752464.1">
    <property type="nucleotide sequence ID" value="NZ_NJGU01000014.1"/>
</dbReference>
<dbReference type="InterPro" id="IPR032623">
    <property type="entry name" value="FecR_N"/>
</dbReference>
<dbReference type="Proteomes" id="UP000197596">
    <property type="component" value="Unassembled WGS sequence"/>
</dbReference>
<evidence type="ECO:0000259" key="1">
    <source>
        <dbReference type="Pfam" id="PF04773"/>
    </source>
</evidence>
<evidence type="ECO:0000259" key="2">
    <source>
        <dbReference type="Pfam" id="PF16220"/>
    </source>
</evidence>
<gene>
    <name evidence="3" type="ORF">CEJ42_21350</name>
</gene>
<accession>A0A246WKZ0</accession>
<dbReference type="InterPro" id="IPR012373">
    <property type="entry name" value="Ferrdict_sens_TM"/>
</dbReference>
<evidence type="ECO:0000313" key="3">
    <source>
        <dbReference type="EMBL" id="OWY26910.1"/>
    </source>
</evidence>
<sequence>MSASTWYQHTPDAAAVTPQVAERALEWLVELQSQPVAPETLAAWQRWRTAHPDHERAWQRIESVRGRLQPLASPVSSAIAQAALAPRGSPRRRQIVKTLAVTLFAGGAVWGAAELTPWREWNADYRTAVGERRALVLADGTHLTMNTASAVNVAFGAAERRLRLVAGEILAATGKDAARPFMIETQHGTAYALGTRYTVRRLDASTEVAVFEGAVRIEPRHGATGAIVLQAGEQARFTDTDVGAAGRAEQADIGWVDGFIVARSMRLDDFLAQLGRYSRDSLSCDPAIADMKVSGSFPVADAVTVVESLAATLAVRADMRERFWGGRRMRLAPLPGASRRG</sequence>
<dbReference type="PANTHER" id="PTHR30273:SF2">
    <property type="entry name" value="PROTEIN FECR"/>
    <property type="match status" value="1"/>
</dbReference>
<keyword evidence="3" id="KW-0418">Kinase</keyword>